<feature type="compositionally biased region" description="Low complexity" evidence="6">
    <location>
        <begin position="391"/>
        <end position="402"/>
    </location>
</feature>
<evidence type="ECO:0000256" key="5">
    <source>
        <dbReference type="PROSITE-ProRule" id="PRU10141"/>
    </source>
</evidence>
<dbReference type="AlphaFoldDB" id="A0AAD1YBG7"/>
<evidence type="ECO:0000256" key="2">
    <source>
        <dbReference type="ARBA" id="ARBA00022741"/>
    </source>
</evidence>
<feature type="region of interest" description="Disordered" evidence="6">
    <location>
        <begin position="375"/>
        <end position="406"/>
    </location>
</feature>
<dbReference type="PROSITE" id="PS00108">
    <property type="entry name" value="PROTEIN_KINASE_ST"/>
    <property type="match status" value="1"/>
</dbReference>
<evidence type="ECO:0000313" key="8">
    <source>
        <dbReference type="EMBL" id="CAI2387745.1"/>
    </source>
</evidence>
<dbReference type="EMBL" id="CAMPGE010030234">
    <property type="protein sequence ID" value="CAI2387745.1"/>
    <property type="molecule type" value="Genomic_DNA"/>
</dbReference>
<dbReference type="GO" id="GO:0004674">
    <property type="term" value="F:protein serine/threonine kinase activity"/>
    <property type="evidence" value="ECO:0007669"/>
    <property type="project" value="UniProtKB-EC"/>
</dbReference>
<keyword evidence="9" id="KW-1185">Reference proteome</keyword>
<feature type="compositionally biased region" description="Basic and acidic residues" evidence="6">
    <location>
        <begin position="376"/>
        <end position="387"/>
    </location>
</feature>
<feature type="domain" description="Protein kinase" evidence="7">
    <location>
        <begin position="7"/>
        <end position="285"/>
    </location>
</feature>
<evidence type="ECO:0000256" key="3">
    <source>
        <dbReference type="ARBA" id="ARBA00022840"/>
    </source>
</evidence>
<dbReference type="PROSITE" id="PS00107">
    <property type="entry name" value="PROTEIN_KINASE_ATP"/>
    <property type="match status" value="1"/>
</dbReference>
<dbReference type="SMART" id="SM00220">
    <property type="entry name" value="S_TKc"/>
    <property type="match status" value="1"/>
</dbReference>
<keyword evidence="2 5" id="KW-0547">Nucleotide-binding</keyword>
<dbReference type="GO" id="GO:0005524">
    <property type="term" value="F:ATP binding"/>
    <property type="evidence" value="ECO:0007669"/>
    <property type="project" value="UniProtKB-UniRule"/>
</dbReference>
<evidence type="ECO:0000259" key="7">
    <source>
        <dbReference type="PROSITE" id="PS50011"/>
    </source>
</evidence>
<dbReference type="Proteomes" id="UP001295684">
    <property type="component" value="Unassembled WGS sequence"/>
</dbReference>
<evidence type="ECO:0000256" key="4">
    <source>
        <dbReference type="ARBA" id="ARBA00023860"/>
    </source>
</evidence>
<comment type="caution">
    <text evidence="8">The sequence shown here is derived from an EMBL/GenBank/DDBJ whole genome shotgun (WGS) entry which is preliminary data.</text>
</comment>
<evidence type="ECO:0000256" key="1">
    <source>
        <dbReference type="ARBA" id="ARBA00012513"/>
    </source>
</evidence>
<feature type="binding site" evidence="5">
    <location>
        <position position="36"/>
    </location>
    <ligand>
        <name>ATP</name>
        <dbReference type="ChEBI" id="CHEBI:30616"/>
    </ligand>
</feature>
<proteinExistence type="predicted"/>
<sequence length="506" mass="57895">MKVGGRYKLGKKLGSGAFGEIYRGTNIKTGDNMAIKLEPVKTKYPQLYYEAKLYKYLKGTEGVPNVYYYGTEGDYNCLVIDMLGPSLEDLFDYCKRKFSLKTVLMIGDHMVKRLESLHNKCFLHRDIKPDNFLMGLGKQQHIVFMIDFGLAKRYKDPRSGEHIAYRDGKSLTGTARYASANTHLGIEQGRRDDLESVGFVLIYFLKGKLPWQGIAAKTKKNKYDRIKEKKISTSIDELVKGLPKEFGKFMNYCRDLKFEEKPDYILLRKYLQDTAERMNYEHDYYYDWIVKKNSKINVPIPPKIKADEEPIKPTQIMDMKPPLNNSIMNKARGNSVDAPIIRRDTYNSFNKLNAVSNSYNNTKYSGINPINGLKYQEYDPKSSRRDQPTNMMTTTGMMSSAATKDKKYDGMGTSGVNFNERNFRNTSSNAYSGSFGVPVLKKNYTSDHFNQPHKPYPLNRGSSQQITTGRGQGDFNSYFRSSAAAMFGSHAVAMPKFSTNQMRTKY</sequence>
<gene>
    <name evidence="8" type="ORF">ECRASSUSDP1_LOCUS29379</name>
</gene>
<name>A0AAD1YBG7_EUPCR</name>
<evidence type="ECO:0000313" key="9">
    <source>
        <dbReference type="Proteomes" id="UP001295684"/>
    </source>
</evidence>
<dbReference type="InterPro" id="IPR050235">
    <property type="entry name" value="CK1_Ser-Thr_kinase"/>
</dbReference>
<accession>A0AAD1YBG7</accession>
<dbReference type="PROSITE" id="PS50011">
    <property type="entry name" value="PROTEIN_KINASE_DOM"/>
    <property type="match status" value="1"/>
</dbReference>
<dbReference type="InterPro" id="IPR000719">
    <property type="entry name" value="Prot_kinase_dom"/>
</dbReference>
<dbReference type="PANTHER" id="PTHR11909">
    <property type="entry name" value="CASEIN KINASE-RELATED"/>
    <property type="match status" value="1"/>
</dbReference>
<dbReference type="FunFam" id="1.10.510.10:FF:000596">
    <property type="entry name" value="CK1 family protein kinase"/>
    <property type="match status" value="1"/>
</dbReference>
<dbReference type="InterPro" id="IPR011009">
    <property type="entry name" value="Kinase-like_dom_sf"/>
</dbReference>
<organism evidence="8 9">
    <name type="scientific">Euplotes crassus</name>
    <dbReference type="NCBI Taxonomy" id="5936"/>
    <lineage>
        <taxon>Eukaryota</taxon>
        <taxon>Sar</taxon>
        <taxon>Alveolata</taxon>
        <taxon>Ciliophora</taxon>
        <taxon>Intramacronucleata</taxon>
        <taxon>Spirotrichea</taxon>
        <taxon>Hypotrichia</taxon>
        <taxon>Euplotida</taxon>
        <taxon>Euplotidae</taxon>
        <taxon>Moneuplotes</taxon>
    </lineage>
</organism>
<dbReference type="CDD" id="cd14016">
    <property type="entry name" value="STKc_CK1"/>
    <property type="match status" value="1"/>
</dbReference>
<dbReference type="SUPFAM" id="SSF56112">
    <property type="entry name" value="Protein kinase-like (PK-like)"/>
    <property type="match status" value="1"/>
</dbReference>
<dbReference type="Gene3D" id="1.10.510.10">
    <property type="entry name" value="Transferase(Phosphotransferase) domain 1"/>
    <property type="match status" value="1"/>
</dbReference>
<protein>
    <recommendedName>
        <fullName evidence="4">Casein kinase I</fullName>
        <ecNumber evidence="1">2.7.11.1</ecNumber>
    </recommendedName>
</protein>
<keyword evidence="3 5" id="KW-0067">ATP-binding</keyword>
<evidence type="ECO:0000256" key="6">
    <source>
        <dbReference type="SAM" id="MobiDB-lite"/>
    </source>
</evidence>
<dbReference type="Pfam" id="PF00069">
    <property type="entry name" value="Pkinase"/>
    <property type="match status" value="1"/>
</dbReference>
<dbReference type="InterPro" id="IPR017441">
    <property type="entry name" value="Protein_kinase_ATP_BS"/>
</dbReference>
<dbReference type="EC" id="2.7.11.1" evidence="1"/>
<dbReference type="InterPro" id="IPR008271">
    <property type="entry name" value="Ser/Thr_kinase_AS"/>
</dbReference>
<reference evidence="8" key="1">
    <citation type="submission" date="2023-07" db="EMBL/GenBank/DDBJ databases">
        <authorList>
            <consortium name="AG Swart"/>
            <person name="Singh M."/>
            <person name="Singh A."/>
            <person name="Seah K."/>
            <person name="Emmerich C."/>
        </authorList>
    </citation>
    <scope>NUCLEOTIDE SEQUENCE</scope>
    <source>
        <strain evidence="8">DP1</strain>
    </source>
</reference>